<sequence length="284" mass="29928">MVGVGSSTDLAHTMSRDPEEVADGAQPRVVTVVLADAQPVVRRGLIALLSTSTEIDVVAEAGTAQAALRSAASVRPDVLVLDIAMPDFQAGTLQEITRVSPSTAVLVFTAVEDEAVVVTTMRAGARGYVLKSCPGDGIVRTVRGLATGEVILGPRVADLLIGQLGREPRNQQMFPELTERERQVLELIAAGMRNAAIAARLNLSPKTISNHISTIFNKLNVSDRYEAIEMAREARFARPRPYRPGLDLVAGGGSPRLHGAGAMPLRRAGGPAALASLRSVEGTA</sequence>
<dbReference type="InterPro" id="IPR058245">
    <property type="entry name" value="NreC/VraR/RcsB-like_REC"/>
</dbReference>
<dbReference type="PRINTS" id="PR00038">
    <property type="entry name" value="HTHLUXR"/>
</dbReference>
<evidence type="ECO:0000256" key="2">
    <source>
        <dbReference type="ARBA" id="ARBA00023125"/>
    </source>
</evidence>
<dbReference type="GO" id="GO:0006355">
    <property type="term" value="P:regulation of DNA-templated transcription"/>
    <property type="evidence" value="ECO:0007669"/>
    <property type="project" value="InterPro"/>
</dbReference>
<accession>A0A1C4XG40</accession>
<dbReference type="PANTHER" id="PTHR43214:SF37">
    <property type="entry name" value="TRANSCRIPTIONAL REGULATORY PROTEIN YDFI"/>
    <property type="match status" value="1"/>
</dbReference>
<dbReference type="PANTHER" id="PTHR43214">
    <property type="entry name" value="TWO-COMPONENT RESPONSE REGULATOR"/>
    <property type="match status" value="1"/>
</dbReference>
<dbReference type="SMART" id="SM00421">
    <property type="entry name" value="HTH_LUXR"/>
    <property type="match status" value="1"/>
</dbReference>
<dbReference type="InterPro" id="IPR011006">
    <property type="entry name" value="CheY-like_superfamily"/>
</dbReference>
<dbReference type="Proteomes" id="UP000199375">
    <property type="component" value="Unassembled WGS sequence"/>
</dbReference>
<dbReference type="PROSITE" id="PS50110">
    <property type="entry name" value="RESPONSE_REGULATORY"/>
    <property type="match status" value="1"/>
</dbReference>
<evidence type="ECO:0000259" key="6">
    <source>
        <dbReference type="PROSITE" id="PS50110"/>
    </source>
</evidence>
<dbReference type="CDD" id="cd17535">
    <property type="entry name" value="REC_NarL-like"/>
    <property type="match status" value="1"/>
</dbReference>
<name>A0A1C4XG40_9ACTN</name>
<dbReference type="SUPFAM" id="SSF52172">
    <property type="entry name" value="CheY-like"/>
    <property type="match status" value="1"/>
</dbReference>
<feature type="modified residue" description="4-aspartylphosphate" evidence="3">
    <location>
        <position position="82"/>
    </location>
</feature>
<dbReference type="AlphaFoldDB" id="A0A1C4XG40"/>
<dbReference type="InterPro" id="IPR039420">
    <property type="entry name" value="WalR-like"/>
</dbReference>
<dbReference type="GO" id="GO:0000160">
    <property type="term" value="P:phosphorelay signal transduction system"/>
    <property type="evidence" value="ECO:0007669"/>
    <property type="project" value="InterPro"/>
</dbReference>
<evidence type="ECO:0000313" key="7">
    <source>
        <dbReference type="EMBL" id="SCF07519.1"/>
    </source>
</evidence>
<feature type="compositionally biased region" description="Polar residues" evidence="4">
    <location>
        <begin position="1"/>
        <end position="10"/>
    </location>
</feature>
<dbReference type="CDD" id="cd06170">
    <property type="entry name" value="LuxR_C_like"/>
    <property type="match status" value="1"/>
</dbReference>
<feature type="region of interest" description="Disordered" evidence="4">
    <location>
        <begin position="1"/>
        <end position="23"/>
    </location>
</feature>
<feature type="domain" description="HTH luxR-type" evidence="5">
    <location>
        <begin position="170"/>
        <end position="235"/>
    </location>
</feature>
<dbReference type="EMBL" id="FMCW01000025">
    <property type="protein sequence ID" value="SCF07519.1"/>
    <property type="molecule type" value="Genomic_DNA"/>
</dbReference>
<keyword evidence="1 3" id="KW-0597">Phosphoprotein</keyword>
<dbReference type="SUPFAM" id="SSF46894">
    <property type="entry name" value="C-terminal effector domain of the bipartite response regulators"/>
    <property type="match status" value="1"/>
</dbReference>
<feature type="domain" description="Response regulatory" evidence="6">
    <location>
        <begin position="31"/>
        <end position="146"/>
    </location>
</feature>
<dbReference type="Pfam" id="PF00196">
    <property type="entry name" value="GerE"/>
    <property type="match status" value="1"/>
</dbReference>
<dbReference type="InterPro" id="IPR000792">
    <property type="entry name" value="Tscrpt_reg_LuxR_C"/>
</dbReference>
<reference evidence="7 8" key="1">
    <citation type="submission" date="2016-06" db="EMBL/GenBank/DDBJ databases">
        <authorList>
            <person name="Kjaerup R.B."/>
            <person name="Dalgaard T.S."/>
            <person name="Juul-Madsen H.R."/>
        </authorList>
    </citation>
    <scope>NUCLEOTIDE SEQUENCE [LARGE SCALE GENOMIC DNA]</scope>
    <source>
        <strain evidence="7 8">DSM 45626</strain>
    </source>
</reference>
<proteinExistence type="predicted"/>
<dbReference type="GO" id="GO:0003677">
    <property type="term" value="F:DNA binding"/>
    <property type="evidence" value="ECO:0007669"/>
    <property type="project" value="UniProtKB-KW"/>
</dbReference>
<dbReference type="Pfam" id="PF00072">
    <property type="entry name" value="Response_reg"/>
    <property type="match status" value="1"/>
</dbReference>
<dbReference type="SMART" id="SM00448">
    <property type="entry name" value="REC"/>
    <property type="match status" value="1"/>
</dbReference>
<evidence type="ECO:0000256" key="1">
    <source>
        <dbReference type="ARBA" id="ARBA00022553"/>
    </source>
</evidence>
<dbReference type="InterPro" id="IPR016032">
    <property type="entry name" value="Sig_transdc_resp-reg_C-effctor"/>
</dbReference>
<protein>
    <submittedName>
        <fullName evidence="7">Two component transcriptional regulator, LuxR family</fullName>
    </submittedName>
</protein>
<keyword evidence="2" id="KW-0238">DNA-binding</keyword>
<dbReference type="Gene3D" id="3.40.50.2300">
    <property type="match status" value="1"/>
</dbReference>
<evidence type="ECO:0000313" key="8">
    <source>
        <dbReference type="Proteomes" id="UP000199375"/>
    </source>
</evidence>
<evidence type="ECO:0000256" key="4">
    <source>
        <dbReference type="SAM" id="MobiDB-lite"/>
    </source>
</evidence>
<organism evidence="7 8">
    <name type="scientific">Micromonospora haikouensis</name>
    <dbReference type="NCBI Taxonomy" id="686309"/>
    <lineage>
        <taxon>Bacteria</taxon>
        <taxon>Bacillati</taxon>
        <taxon>Actinomycetota</taxon>
        <taxon>Actinomycetes</taxon>
        <taxon>Micromonosporales</taxon>
        <taxon>Micromonosporaceae</taxon>
        <taxon>Micromonospora</taxon>
    </lineage>
</organism>
<dbReference type="PROSITE" id="PS50043">
    <property type="entry name" value="HTH_LUXR_2"/>
    <property type="match status" value="1"/>
</dbReference>
<evidence type="ECO:0000256" key="3">
    <source>
        <dbReference type="PROSITE-ProRule" id="PRU00169"/>
    </source>
</evidence>
<evidence type="ECO:0000259" key="5">
    <source>
        <dbReference type="PROSITE" id="PS50043"/>
    </source>
</evidence>
<dbReference type="InterPro" id="IPR001789">
    <property type="entry name" value="Sig_transdc_resp-reg_receiver"/>
</dbReference>
<gene>
    <name evidence="7" type="ORF">GA0070558_12524</name>
</gene>